<dbReference type="InterPro" id="IPR000741">
    <property type="entry name" value="FBA_I"/>
</dbReference>
<dbReference type="InterPro" id="IPR013785">
    <property type="entry name" value="Aldolase_TIM"/>
</dbReference>
<evidence type="ECO:0000256" key="1">
    <source>
        <dbReference type="ARBA" id="ARBA00004714"/>
    </source>
</evidence>
<organism evidence="6 7">
    <name type="scientific">Saguinus oedipus</name>
    <name type="common">Cotton-top tamarin</name>
    <name type="synonym">Oedipomidas oedipus</name>
    <dbReference type="NCBI Taxonomy" id="9490"/>
    <lineage>
        <taxon>Eukaryota</taxon>
        <taxon>Metazoa</taxon>
        <taxon>Chordata</taxon>
        <taxon>Craniata</taxon>
        <taxon>Vertebrata</taxon>
        <taxon>Euteleostomi</taxon>
        <taxon>Mammalia</taxon>
        <taxon>Eutheria</taxon>
        <taxon>Euarchontoglires</taxon>
        <taxon>Primates</taxon>
        <taxon>Haplorrhini</taxon>
        <taxon>Platyrrhini</taxon>
        <taxon>Cebidae</taxon>
        <taxon>Callitrichinae</taxon>
        <taxon>Saguinus</taxon>
    </lineage>
</organism>
<evidence type="ECO:0000256" key="5">
    <source>
        <dbReference type="ARBA" id="ARBA00023239"/>
    </source>
</evidence>
<name>A0ABQ9WCH3_SAGOE</name>
<dbReference type="Pfam" id="PF00274">
    <property type="entry name" value="Glycolytic"/>
    <property type="match status" value="1"/>
</dbReference>
<dbReference type="EMBL" id="JASSZA010000002">
    <property type="protein sequence ID" value="KAK2118072.1"/>
    <property type="molecule type" value="Genomic_DNA"/>
</dbReference>
<proteinExistence type="inferred from homology"/>
<accession>A0ABQ9WCH3</accession>
<comment type="similarity">
    <text evidence="2">Belongs to the class I fructose-bisphosphate aldolase family.</text>
</comment>
<dbReference type="EC" id="4.1.2.13" evidence="3"/>
<reference evidence="6 7" key="1">
    <citation type="submission" date="2023-05" db="EMBL/GenBank/DDBJ databases">
        <title>B98-5 Cell Line De Novo Hybrid Assembly: An Optical Mapping Approach.</title>
        <authorList>
            <person name="Kananen K."/>
            <person name="Auerbach J.A."/>
            <person name="Kautto E."/>
            <person name="Blachly J.S."/>
        </authorList>
    </citation>
    <scope>NUCLEOTIDE SEQUENCE [LARGE SCALE GENOMIC DNA]</scope>
    <source>
        <strain evidence="6">B95-8</strain>
        <tissue evidence="6">Cell line</tissue>
    </source>
</reference>
<sequence>MPIMEPKILPDGDYDLKCCQYVTEKVLAAVYKALSDHKIYLEGTFLKPNMVTPGRACTQEFPQEETAMATASTLKAWGGKKENQKAVQEEYGK</sequence>
<dbReference type="Proteomes" id="UP001266305">
    <property type="component" value="Unassembled WGS sequence"/>
</dbReference>
<comment type="caution">
    <text evidence="6">The sequence shown here is derived from an EMBL/GenBank/DDBJ whole genome shotgun (WGS) entry which is preliminary data.</text>
</comment>
<protein>
    <recommendedName>
        <fullName evidence="3">fructose-bisphosphate aldolase</fullName>
        <ecNumber evidence="3">4.1.2.13</ecNumber>
    </recommendedName>
</protein>
<dbReference type="SUPFAM" id="SSF51569">
    <property type="entry name" value="Aldolase"/>
    <property type="match status" value="1"/>
</dbReference>
<evidence type="ECO:0000256" key="4">
    <source>
        <dbReference type="ARBA" id="ARBA00023152"/>
    </source>
</evidence>
<dbReference type="Gene3D" id="3.20.20.70">
    <property type="entry name" value="Aldolase class I"/>
    <property type="match status" value="1"/>
</dbReference>
<comment type="pathway">
    <text evidence="1">Carbohydrate degradation; glycolysis; D-glyceraldehyde 3-phosphate and glycerone phosphate from D-glucose: step 4/4.</text>
</comment>
<evidence type="ECO:0000256" key="3">
    <source>
        <dbReference type="ARBA" id="ARBA00013068"/>
    </source>
</evidence>
<keyword evidence="7" id="KW-1185">Reference proteome</keyword>
<gene>
    <name evidence="6" type="ORF">P7K49_004959</name>
</gene>
<evidence type="ECO:0000256" key="2">
    <source>
        <dbReference type="ARBA" id="ARBA00010387"/>
    </source>
</evidence>
<keyword evidence="5" id="KW-0456">Lyase</keyword>
<dbReference type="PANTHER" id="PTHR11627">
    <property type="entry name" value="FRUCTOSE-BISPHOSPHATE ALDOLASE"/>
    <property type="match status" value="1"/>
</dbReference>
<keyword evidence="4" id="KW-0324">Glycolysis</keyword>
<evidence type="ECO:0000313" key="7">
    <source>
        <dbReference type="Proteomes" id="UP001266305"/>
    </source>
</evidence>
<evidence type="ECO:0000313" key="6">
    <source>
        <dbReference type="EMBL" id="KAK2118072.1"/>
    </source>
</evidence>